<evidence type="ECO:0000313" key="2">
    <source>
        <dbReference type="Proteomes" id="UP000199608"/>
    </source>
</evidence>
<dbReference type="Proteomes" id="UP000199608">
    <property type="component" value="Unassembled WGS sequence"/>
</dbReference>
<dbReference type="AlphaFoldDB" id="A0A1H2KGC1"/>
<name>A0A1H2KGC1_9BACT</name>
<sequence>MIRPTHKELINKLRQALSILENGQVMLLNPEALAVDALELEYLIEFELKDVFNELLENATPSDYNGGRPPQRSYEQEISGLDLFAFTVKIDRFSVPVYLKFSLSENVLWLVSLHKNR</sequence>
<evidence type="ECO:0000313" key="1">
    <source>
        <dbReference type="EMBL" id="SDU67632.1"/>
    </source>
</evidence>
<accession>A0A1H2KGC1</accession>
<gene>
    <name evidence="1" type="ORF">SAMN04487931_1432</name>
</gene>
<keyword evidence="2" id="KW-1185">Reference proteome</keyword>
<reference evidence="2" key="1">
    <citation type="submission" date="2016-10" db="EMBL/GenBank/DDBJ databases">
        <authorList>
            <person name="Varghese N."/>
            <person name="Submissions S."/>
        </authorList>
    </citation>
    <scope>NUCLEOTIDE SEQUENCE [LARGE SCALE GENOMIC DNA]</scope>
    <source>
        <strain evidence="2">DSM 3384</strain>
    </source>
</reference>
<dbReference type="EMBL" id="FNLL01000043">
    <property type="protein sequence ID" value="SDU67632.1"/>
    <property type="molecule type" value="Genomic_DNA"/>
</dbReference>
<organism evidence="1 2">
    <name type="scientific">Desulfobacula phenolica</name>
    <dbReference type="NCBI Taxonomy" id="90732"/>
    <lineage>
        <taxon>Bacteria</taxon>
        <taxon>Pseudomonadati</taxon>
        <taxon>Thermodesulfobacteriota</taxon>
        <taxon>Desulfobacteria</taxon>
        <taxon>Desulfobacterales</taxon>
        <taxon>Desulfobacteraceae</taxon>
        <taxon>Desulfobacula</taxon>
    </lineage>
</organism>
<proteinExistence type="predicted"/>
<protein>
    <submittedName>
        <fullName evidence="1">Uncharacterized protein</fullName>
    </submittedName>
</protein>